<sequence>MPAVLEAARPQHADPGSFIRSVQQNWRQPQVLKTQLDSWVTKSPPAIESLMATLSGGFQGAALGGVMGQMTSMDPNQANKMAAGAANPDIQKQMMALQQGGPWVQARNFAVFSGVSAGLNTLMKRVRKVDDVRNTMVAGFGSGVCFSLVSGMAGPNALQGAFTSGVLMALAQAAFYQIGATWTKRTKATESPEYMRVRHLLESLGLATHLKGFQGQQLTDSTIYLWNNSALKSVRSLRAGPRLVLLNHVDRYRHLLKPNMPPPPYSHPLPPPSGPGPSTQGRK</sequence>
<keyword evidence="2" id="KW-0812">Transmembrane</keyword>
<dbReference type="InterPro" id="IPR039175">
    <property type="entry name" value="TIM22"/>
</dbReference>
<dbReference type="AlphaFoldDB" id="A0AAW1NNY2"/>
<protein>
    <recommendedName>
        <fullName evidence="8">Mitochondrial import inner membrane translocase subunit TIM22</fullName>
    </recommendedName>
</protein>
<evidence type="ECO:0000256" key="4">
    <source>
        <dbReference type="ARBA" id="ARBA00023136"/>
    </source>
</evidence>
<feature type="compositionally biased region" description="Pro residues" evidence="5">
    <location>
        <begin position="259"/>
        <end position="275"/>
    </location>
</feature>
<dbReference type="GO" id="GO:0045039">
    <property type="term" value="P:protein insertion into mitochondrial inner membrane"/>
    <property type="evidence" value="ECO:0007669"/>
    <property type="project" value="InterPro"/>
</dbReference>
<dbReference type="PANTHER" id="PTHR14110">
    <property type="entry name" value="MITOCHONDRIAL IMPORT INNER MEMBRANE TRANSLOCASE SUBUNIT TIM22"/>
    <property type="match status" value="1"/>
</dbReference>
<proteinExistence type="predicted"/>
<keyword evidence="4" id="KW-0472">Membrane</keyword>
<dbReference type="GO" id="GO:0045036">
    <property type="term" value="P:protein targeting to chloroplast"/>
    <property type="evidence" value="ECO:0007669"/>
    <property type="project" value="TreeGrafter"/>
</dbReference>
<dbReference type="CDD" id="cd09487">
    <property type="entry name" value="SAM_superfamily"/>
    <property type="match status" value="1"/>
</dbReference>
<keyword evidence="7" id="KW-1185">Reference proteome</keyword>
<dbReference type="PANTHER" id="PTHR14110:SF6">
    <property type="entry name" value="OS04G0405100 PROTEIN"/>
    <property type="match status" value="1"/>
</dbReference>
<evidence type="ECO:0000313" key="6">
    <source>
        <dbReference type="EMBL" id="KAK9788577.1"/>
    </source>
</evidence>
<feature type="region of interest" description="Disordered" evidence="5">
    <location>
        <begin position="257"/>
        <end position="283"/>
    </location>
</feature>
<organism evidence="6 7">
    <name type="scientific">Symbiochloris irregularis</name>
    <dbReference type="NCBI Taxonomy" id="706552"/>
    <lineage>
        <taxon>Eukaryota</taxon>
        <taxon>Viridiplantae</taxon>
        <taxon>Chlorophyta</taxon>
        <taxon>core chlorophytes</taxon>
        <taxon>Trebouxiophyceae</taxon>
        <taxon>Trebouxiales</taxon>
        <taxon>Trebouxiaceae</taxon>
        <taxon>Symbiochloris</taxon>
    </lineage>
</organism>
<evidence type="ECO:0000256" key="5">
    <source>
        <dbReference type="SAM" id="MobiDB-lite"/>
    </source>
</evidence>
<accession>A0AAW1NNY2</accession>
<evidence type="ECO:0008006" key="8">
    <source>
        <dbReference type="Google" id="ProtNLM"/>
    </source>
</evidence>
<evidence type="ECO:0000313" key="7">
    <source>
        <dbReference type="Proteomes" id="UP001465755"/>
    </source>
</evidence>
<dbReference type="GO" id="GO:0042721">
    <property type="term" value="C:TIM22 mitochondrial import inner membrane insertion complex"/>
    <property type="evidence" value="ECO:0007669"/>
    <property type="project" value="InterPro"/>
</dbReference>
<dbReference type="Pfam" id="PF02466">
    <property type="entry name" value="Tim17"/>
    <property type="match status" value="1"/>
</dbReference>
<keyword evidence="3" id="KW-1133">Transmembrane helix</keyword>
<dbReference type="Proteomes" id="UP001465755">
    <property type="component" value="Unassembled WGS sequence"/>
</dbReference>
<reference evidence="6 7" key="1">
    <citation type="journal article" date="2024" name="Nat. Commun.">
        <title>Phylogenomics reveals the evolutionary origins of lichenization in chlorophyte algae.</title>
        <authorList>
            <person name="Puginier C."/>
            <person name="Libourel C."/>
            <person name="Otte J."/>
            <person name="Skaloud P."/>
            <person name="Haon M."/>
            <person name="Grisel S."/>
            <person name="Petersen M."/>
            <person name="Berrin J.G."/>
            <person name="Delaux P.M."/>
            <person name="Dal Grande F."/>
            <person name="Keller J."/>
        </authorList>
    </citation>
    <scope>NUCLEOTIDE SEQUENCE [LARGE SCALE GENOMIC DNA]</scope>
    <source>
        <strain evidence="6 7">SAG 2036</strain>
    </source>
</reference>
<dbReference type="EMBL" id="JALJOQ010000224">
    <property type="protein sequence ID" value="KAK9788577.1"/>
    <property type="molecule type" value="Genomic_DNA"/>
</dbReference>
<evidence type="ECO:0000256" key="1">
    <source>
        <dbReference type="ARBA" id="ARBA00004141"/>
    </source>
</evidence>
<dbReference type="GO" id="GO:0009706">
    <property type="term" value="C:chloroplast inner membrane"/>
    <property type="evidence" value="ECO:0007669"/>
    <property type="project" value="TreeGrafter"/>
</dbReference>
<gene>
    <name evidence="6" type="ORF">WJX73_007463</name>
</gene>
<comment type="subcellular location">
    <subcellularLocation>
        <location evidence="1">Membrane</location>
        <topology evidence="1">Multi-pass membrane protein</topology>
    </subcellularLocation>
</comment>
<evidence type="ECO:0000256" key="2">
    <source>
        <dbReference type="ARBA" id="ARBA00022692"/>
    </source>
</evidence>
<name>A0AAW1NNY2_9CHLO</name>
<dbReference type="GO" id="GO:0008320">
    <property type="term" value="F:protein transmembrane transporter activity"/>
    <property type="evidence" value="ECO:0007669"/>
    <property type="project" value="TreeGrafter"/>
</dbReference>
<comment type="caution">
    <text evidence="6">The sequence shown here is derived from an EMBL/GenBank/DDBJ whole genome shotgun (WGS) entry which is preliminary data.</text>
</comment>
<evidence type="ECO:0000256" key="3">
    <source>
        <dbReference type="ARBA" id="ARBA00022989"/>
    </source>
</evidence>